<accession>A0AAJ5UZL4</accession>
<gene>
    <name evidence="1" type="ORF">PWA60_05540</name>
</gene>
<dbReference type="RefSeq" id="WP_232858739.1">
    <property type="nucleotide sequence ID" value="NZ_CP118677.1"/>
</dbReference>
<evidence type="ECO:0000313" key="1">
    <source>
        <dbReference type="EMBL" id="WEA21663.1"/>
    </source>
</evidence>
<organism evidence="1 2">
    <name type="scientific">Pseudomonas juntendi</name>
    <dbReference type="NCBI Taxonomy" id="2666183"/>
    <lineage>
        <taxon>Bacteria</taxon>
        <taxon>Pseudomonadati</taxon>
        <taxon>Pseudomonadota</taxon>
        <taxon>Gammaproteobacteria</taxon>
        <taxon>Pseudomonadales</taxon>
        <taxon>Pseudomonadaceae</taxon>
        <taxon>Pseudomonas</taxon>
    </lineage>
</organism>
<evidence type="ECO:0000313" key="2">
    <source>
        <dbReference type="Proteomes" id="UP001217631"/>
    </source>
</evidence>
<reference evidence="1" key="1">
    <citation type="submission" date="2023-02" db="EMBL/GenBank/DDBJ databases">
        <title>tmexCD-toprJ-like cluster.</title>
        <authorList>
            <person name="Gao X."/>
            <person name="Wang C."/>
            <person name="Liu J."/>
        </authorList>
    </citation>
    <scope>NUCLEOTIDE SEQUENCE</scope>
    <source>
        <strain evidence="1">GDW21C697WI</strain>
    </source>
</reference>
<proteinExistence type="predicted"/>
<sequence>MIDTSTYTPTTRTRKGMQPMLRPAMSFICDICGKARVKGNHDQCSKTRQAAGFNIIRRATA</sequence>
<name>A0AAJ5UZL4_9PSED</name>
<dbReference type="Proteomes" id="UP001217631">
    <property type="component" value="Chromosome"/>
</dbReference>
<protein>
    <submittedName>
        <fullName evidence="1">Uncharacterized protein</fullName>
    </submittedName>
</protein>
<dbReference type="EMBL" id="CP118677">
    <property type="protein sequence ID" value="WEA21663.1"/>
    <property type="molecule type" value="Genomic_DNA"/>
</dbReference>
<dbReference type="AlphaFoldDB" id="A0AAJ5UZL4"/>